<dbReference type="InterPro" id="IPR047657">
    <property type="entry name" value="PmbA"/>
</dbReference>
<dbReference type="Proteomes" id="UP001157911">
    <property type="component" value="Unassembled WGS sequence"/>
</dbReference>
<dbReference type="RefSeq" id="WP_283399530.1">
    <property type="nucleotide sequence ID" value="NZ_FXUB01000001.1"/>
</dbReference>
<proteinExistence type="inferred from homology"/>
<dbReference type="InterPro" id="IPR035068">
    <property type="entry name" value="TldD/PmbA_N"/>
</dbReference>
<dbReference type="Gene3D" id="3.30.2290.10">
    <property type="entry name" value="PmbA/TldD superfamily"/>
    <property type="match status" value="1"/>
</dbReference>
<gene>
    <name evidence="5" type="ORF">SAMN06265339_0016</name>
</gene>
<evidence type="ECO:0000259" key="4">
    <source>
        <dbReference type="Pfam" id="PF19290"/>
    </source>
</evidence>
<reference evidence="5 6" key="1">
    <citation type="submission" date="2017-05" db="EMBL/GenBank/DDBJ databases">
        <authorList>
            <person name="Varghese N."/>
            <person name="Submissions S."/>
        </authorList>
    </citation>
    <scope>NUCLEOTIDE SEQUENCE [LARGE SCALE GENOMIC DNA]</scope>
    <source>
        <strain evidence="5 6">DSM 15522</strain>
    </source>
</reference>
<protein>
    <submittedName>
        <fullName evidence="5">PmbA protein</fullName>
    </submittedName>
</protein>
<dbReference type="Pfam" id="PF01523">
    <property type="entry name" value="PmbA_TldD_1st"/>
    <property type="match status" value="1"/>
</dbReference>
<organism evidence="5 6">
    <name type="scientific">Desulfurobacterium pacificum</name>
    <dbReference type="NCBI Taxonomy" id="240166"/>
    <lineage>
        <taxon>Bacteria</taxon>
        <taxon>Pseudomonadati</taxon>
        <taxon>Aquificota</taxon>
        <taxon>Aquificia</taxon>
        <taxon>Desulfurobacteriales</taxon>
        <taxon>Desulfurobacteriaceae</taxon>
        <taxon>Desulfurobacterium</taxon>
    </lineage>
</organism>
<evidence type="ECO:0000256" key="1">
    <source>
        <dbReference type="ARBA" id="ARBA00005836"/>
    </source>
</evidence>
<dbReference type="InterPro" id="IPR002510">
    <property type="entry name" value="Metalloprtase-TldD/E_N"/>
</dbReference>
<dbReference type="Pfam" id="PF19290">
    <property type="entry name" value="PmbA_TldD_2nd"/>
    <property type="match status" value="1"/>
</dbReference>
<sequence length="442" mass="48305">MEKLIERAASILKKQSIENFDIYGVESKGFSVEVKSGKVEKIKSSNKKGLAFRVVVDGRLGFSYTSDVSDDGIKVAIECAKENSRVVSPDEYYFSMPAKAEELFPLADSRYEEIPVERKIDIAKTLEAKALEYSEKVKRVRKASYGDGLSTVYYMNSNGHGFSYSTTSFSLSILLVASEGEESQMGWDFETVRYFSDINPDKVATRAAENAVELLGARPLKTAKLPVIFKNTVFAELIEALSPVFLGNNVLRGKSLFAGKLGYEVANHVLTIYDDPTVRDGIGSIPFDDEGIPTRKKAVIDRGVLKNYLLDTYSAKKLEMAPTGNGLRASLSSLPQPGITNLVVERGVLDFDGLVRTPEEVIVVTDAMGIHTINPISGEFSIGISGVYYRDGKKVQPVTGMTVAGNIRDLLFGITQVGADERWLGNVSTPSVLIKSLTVSGE</sequence>
<dbReference type="InterPro" id="IPR045570">
    <property type="entry name" value="Metalloprtase-TldD/E_cen_dom"/>
</dbReference>
<evidence type="ECO:0000313" key="5">
    <source>
        <dbReference type="EMBL" id="SMP01820.1"/>
    </source>
</evidence>
<dbReference type="InterPro" id="IPR045569">
    <property type="entry name" value="Metalloprtase-TldD/E_C"/>
</dbReference>
<evidence type="ECO:0000313" key="6">
    <source>
        <dbReference type="Proteomes" id="UP001157911"/>
    </source>
</evidence>
<dbReference type="SUPFAM" id="SSF111283">
    <property type="entry name" value="Putative modulator of DNA gyrase, PmbA/TldD"/>
    <property type="match status" value="1"/>
</dbReference>
<feature type="domain" description="Metalloprotease TldD/E central" evidence="4">
    <location>
        <begin position="112"/>
        <end position="215"/>
    </location>
</feature>
<comment type="caution">
    <text evidence="5">The sequence shown here is derived from an EMBL/GenBank/DDBJ whole genome shotgun (WGS) entry which is preliminary data.</text>
</comment>
<dbReference type="PANTHER" id="PTHR43421:SF1">
    <property type="entry name" value="METALLOPROTEASE PMBA"/>
    <property type="match status" value="1"/>
</dbReference>
<dbReference type="PANTHER" id="PTHR43421">
    <property type="entry name" value="METALLOPROTEASE PMBA"/>
    <property type="match status" value="1"/>
</dbReference>
<keyword evidence="6" id="KW-1185">Reference proteome</keyword>
<dbReference type="EMBL" id="FXUB01000001">
    <property type="protein sequence ID" value="SMP01820.1"/>
    <property type="molecule type" value="Genomic_DNA"/>
</dbReference>
<accession>A0ABY1N902</accession>
<feature type="domain" description="Metalloprotease TldD/E C-terminal" evidence="3">
    <location>
        <begin position="223"/>
        <end position="441"/>
    </location>
</feature>
<dbReference type="Pfam" id="PF19289">
    <property type="entry name" value="PmbA_TldD_3rd"/>
    <property type="match status" value="1"/>
</dbReference>
<evidence type="ECO:0000259" key="2">
    <source>
        <dbReference type="Pfam" id="PF01523"/>
    </source>
</evidence>
<comment type="similarity">
    <text evidence="1">Belongs to the peptidase U62 family.</text>
</comment>
<dbReference type="InterPro" id="IPR036059">
    <property type="entry name" value="TldD/PmbA_sf"/>
</dbReference>
<name>A0ABY1N902_9BACT</name>
<evidence type="ECO:0000259" key="3">
    <source>
        <dbReference type="Pfam" id="PF19289"/>
    </source>
</evidence>
<feature type="domain" description="Metalloprotease TldD/E N-terminal" evidence="2">
    <location>
        <begin position="21"/>
        <end position="83"/>
    </location>
</feature>